<evidence type="ECO:0000256" key="5">
    <source>
        <dbReference type="ARBA" id="ARBA00023125"/>
    </source>
</evidence>
<reference evidence="9" key="1">
    <citation type="submission" date="2023-07" db="EMBL/GenBank/DDBJ databases">
        <title>Marinomonas vulgaris A79, complete genome.</title>
        <authorList>
            <person name="Ying J.-J."/>
        </authorList>
    </citation>
    <scope>NUCLEOTIDE SEQUENCE [LARGE SCALE GENOMIC DNA]</scope>
    <source>
        <strain evidence="9">A79</strain>
    </source>
</reference>
<gene>
    <name evidence="8" type="ORF">J9B83_14540</name>
</gene>
<evidence type="ECO:0000256" key="6">
    <source>
        <dbReference type="PROSITE-ProRule" id="PRU01362"/>
    </source>
</evidence>
<keyword evidence="5 6" id="KW-0238">DNA-binding</keyword>
<comment type="catalytic activity">
    <reaction evidence="6">
        <text>a thymidine in DNA + NAD(+) = an N-(ADP-alpha-D-ribosyl)-thymidine in DNA + nicotinamide + H(+)</text>
        <dbReference type="Rhea" id="RHEA:71651"/>
        <dbReference type="Rhea" id="RHEA-COMP:13556"/>
        <dbReference type="Rhea" id="RHEA-COMP:18051"/>
        <dbReference type="ChEBI" id="CHEBI:15378"/>
        <dbReference type="ChEBI" id="CHEBI:17154"/>
        <dbReference type="ChEBI" id="CHEBI:57540"/>
        <dbReference type="ChEBI" id="CHEBI:137386"/>
        <dbReference type="ChEBI" id="CHEBI:191199"/>
    </reaction>
</comment>
<protein>
    <submittedName>
        <fullName evidence="8">DUF4433 domain-containing protein</fullName>
    </submittedName>
</protein>
<dbReference type="RefSeq" id="WP_211537560.1">
    <property type="nucleotide sequence ID" value="NZ_JAGSSV010000030.1"/>
</dbReference>
<feature type="active site" evidence="6">
    <location>
        <position position="145"/>
    </location>
</feature>
<dbReference type="InterPro" id="IPR029494">
    <property type="entry name" value="DarT"/>
</dbReference>
<feature type="domain" description="DarT" evidence="7">
    <location>
        <begin position="11"/>
        <end position="192"/>
    </location>
</feature>
<dbReference type="Pfam" id="PF14487">
    <property type="entry name" value="DarT"/>
    <property type="match status" value="1"/>
</dbReference>
<evidence type="ECO:0000256" key="4">
    <source>
        <dbReference type="ARBA" id="ARBA00022695"/>
    </source>
</evidence>
<comment type="caution">
    <text evidence="6">Lacks conserved residue(s) required for the propagation of feature annotation.</text>
</comment>
<organism evidence="8 9">
    <name type="scientific">Marinomonas vulgaris</name>
    <dbReference type="NCBI Taxonomy" id="2823372"/>
    <lineage>
        <taxon>Bacteria</taxon>
        <taxon>Pseudomonadati</taxon>
        <taxon>Pseudomonadota</taxon>
        <taxon>Gammaproteobacteria</taxon>
        <taxon>Oceanospirillales</taxon>
        <taxon>Oceanospirillaceae</taxon>
        <taxon>Marinomonas</taxon>
    </lineage>
</organism>
<keyword evidence="2 6" id="KW-0328">Glycosyltransferase</keyword>
<accession>A0ABS5HGK7</accession>
<feature type="active site" description="Proton acceptor" evidence="6">
    <location>
        <position position="51"/>
    </location>
</feature>
<feature type="binding site" evidence="6">
    <location>
        <position position="51"/>
    </location>
    <ligand>
        <name>NAD(+)</name>
        <dbReference type="ChEBI" id="CHEBI:57540"/>
    </ligand>
</feature>
<dbReference type="Proteomes" id="UP000679722">
    <property type="component" value="Unassembled WGS sequence"/>
</dbReference>
<evidence type="ECO:0000256" key="2">
    <source>
        <dbReference type="ARBA" id="ARBA00022676"/>
    </source>
</evidence>
<dbReference type="EMBL" id="JAGSSV010000030">
    <property type="protein sequence ID" value="MBR7890129.1"/>
    <property type="molecule type" value="Genomic_DNA"/>
</dbReference>
<keyword evidence="4 6" id="KW-0548">Nucleotidyltransferase</keyword>
<evidence type="ECO:0000313" key="8">
    <source>
        <dbReference type="EMBL" id="MBR7890129.1"/>
    </source>
</evidence>
<name>A0ABS5HGK7_9GAMM</name>
<evidence type="ECO:0000256" key="3">
    <source>
        <dbReference type="ARBA" id="ARBA00022679"/>
    </source>
</evidence>
<evidence type="ECO:0000259" key="7">
    <source>
        <dbReference type="PROSITE" id="PS52018"/>
    </source>
</evidence>
<comment type="similarity">
    <text evidence="6">Belongs to the DarT ADP-ribosyltransferase family.</text>
</comment>
<keyword evidence="3 6" id="KW-0808">Transferase</keyword>
<evidence type="ECO:0000256" key="1">
    <source>
        <dbReference type="ARBA" id="ARBA00022649"/>
    </source>
</evidence>
<comment type="caution">
    <text evidence="8">The sequence shown here is derived from an EMBL/GenBank/DDBJ whole genome shotgun (WGS) entry which is preliminary data.</text>
</comment>
<dbReference type="PROSITE" id="PS52018">
    <property type="entry name" value="DART"/>
    <property type="match status" value="1"/>
</dbReference>
<sequence>MNSIANIETQSLLYHLTDIANLENILTDGLKPRSELQCFSDVADHEILDKRKKLDLEKYVPFHFFGGSPFDGGVQKANLDTQFVLLTVRRDHAKANNWKIIPSHPLADDDIELMDYDEGFSAIDWAKMNEREYSDPTSKSVCMAECLSPNEVLPARFFSIYVKDEIVETEVQKLLKKAGLSPHLNINQGMFVK</sequence>
<feature type="binding site" evidence="6">
    <location>
        <begin position="15"/>
        <end position="17"/>
    </location>
    <ligand>
        <name>NAD(+)</name>
        <dbReference type="ChEBI" id="CHEBI:57540"/>
    </ligand>
</feature>
<proteinExistence type="inferred from homology"/>
<evidence type="ECO:0000313" key="9">
    <source>
        <dbReference type="Proteomes" id="UP000679722"/>
    </source>
</evidence>
<keyword evidence="1 6" id="KW-1277">Toxin-antitoxin system</keyword>
<keyword evidence="9" id="KW-1185">Reference proteome</keyword>